<gene>
    <name evidence="1" type="ORF">STAS_30908</name>
</gene>
<protein>
    <submittedName>
        <fullName evidence="1">60S ribosomal protein L17</fullName>
    </submittedName>
</protein>
<keyword evidence="2" id="KW-1185">Reference proteome</keyword>
<proteinExistence type="predicted"/>
<organism evidence="1 2">
    <name type="scientific">Striga asiatica</name>
    <name type="common">Asiatic witchweed</name>
    <name type="synonym">Buchnera asiatica</name>
    <dbReference type="NCBI Taxonomy" id="4170"/>
    <lineage>
        <taxon>Eukaryota</taxon>
        <taxon>Viridiplantae</taxon>
        <taxon>Streptophyta</taxon>
        <taxon>Embryophyta</taxon>
        <taxon>Tracheophyta</taxon>
        <taxon>Spermatophyta</taxon>
        <taxon>Magnoliopsida</taxon>
        <taxon>eudicotyledons</taxon>
        <taxon>Gunneridae</taxon>
        <taxon>Pentapetalae</taxon>
        <taxon>asterids</taxon>
        <taxon>lamiids</taxon>
        <taxon>Lamiales</taxon>
        <taxon>Orobanchaceae</taxon>
        <taxon>Buchnereae</taxon>
        <taxon>Striga</taxon>
    </lineage>
</organism>
<dbReference type="EMBL" id="BKCP01010515">
    <property type="protein sequence ID" value="GER53408.1"/>
    <property type="molecule type" value="Genomic_DNA"/>
</dbReference>
<comment type="caution">
    <text evidence="1">The sequence shown here is derived from an EMBL/GenBank/DDBJ whole genome shotgun (WGS) entry which is preliminary data.</text>
</comment>
<name>A0A5A7R7M4_STRAF</name>
<accession>A0A5A7R7M4</accession>
<evidence type="ECO:0000313" key="2">
    <source>
        <dbReference type="Proteomes" id="UP000325081"/>
    </source>
</evidence>
<dbReference type="GO" id="GO:0005840">
    <property type="term" value="C:ribosome"/>
    <property type="evidence" value="ECO:0007669"/>
    <property type="project" value="UniProtKB-KW"/>
</dbReference>
<dbReference type="Proteomes" id="UP000325081">
    <property type="component" value="Unassembled WGS sequence"/>
</dbReference>
<reference evidence="2" key="1">
    <citation type="journal article" date="2019" name="Curr. Biol.">
        <title>Genome Sequence of Striga asiatica Provides Insight into the Evolution of Plant Parasitism.</title>
        <authorList>
            <person name="Yoshida S."/>
            <person name="Kim S."/>
            <person name="Wafula E.K."/>
            <person name="Tanskanen J."/>
            <person name="Kim Y.M."/>
            <person name="Honaas L."/>
            <person name="Yang Z."/>
            <person name="Spallek T."/>
            <person name="Conn C.E."/>
            <person name="Ichihashi Y."/>
            <person name="Cheong K."/>
            <person name="Cui S."/>
            <person name="Der J.P."/>
            <person name="Gundlach H."/>
            <person name="Jiao Y."/>
            <person name="Hori C."/>
            <person name="Ishida J.K."/>
            <person name="Kasahara H."/>
            <person name="Kiba T."/>
            <person name="Kim M.S."/>
            <person name="Koo N."/>
            <person name="Laohavisit A."/>
            <person name="Lee Y.H."/>
            <person name="Lumba S."/>
            <person name="McCourt P."/>
            <person name="Mortimer J.C."/>
            <person name="Mutuku J.M."/>
            <person name="Nomura T."/>
            <person name="Sasaki-Sekimoto Y."/>
            <person name="Seto Y."/>
            <person name="Wang Y."/>
            <person name="Wakatake T."/>
            <person name="Sakakibara H."/>
            <person name="Demura T."/>
            <person name="Yamaguchi S."/>
            <person name="Yoneyama K."/>
            <person name="Manabe R.I."/>
            <person name="Nelson D.C."/>
            <person name="Schulman A.H."/>
            <person name="Timko M.P."/>
            <person name="dePamphilis C.W."/>
            <person name="Choi D."/>
            <person name="Shirasu K."/>
        </authorList>
    </citation>
    <scope>NUCLEOTIDE SEQUENCE [LARGE SCALE GENOMIC DNA]</scope>
    <source>
        <strain evidence="2">cv. UVA1</strain>
    </source>
</reference>
<sequence>MDQGIWDSLEDSQFSETPAEIESYLNSPIDRVRAMVGGDFPASLGFSGWAEQMGKIGSHSRGFTTWPTKSTTPLVSSLITKRKGWSATKSNKSTGLYLEHVASNIESETAAASVPCSSTSTHAL</sequence>
<keyword evidence="1" id="KW-0689">Ribosomal protein</keyword>
<keyword evidence="1" id="KW-0687">Ribonucleoprotein</keyword>
<dbReference type="AlphaFoldDB" id="A0A5A7R7M4"/>
<evidence type="ECO:0000313" key="1">
    <source>
        <dbReference type="EMBL" id="GER53408.1"/>
    </source>
</evidence>